<dbReference type="Proteomes" id="UP001497392">
    <property type="component" value="Unassembled WGS sequence"/>
</dbReference>
<reference evidence="2 3" key="1">
    <citation type="submission" date="2024-06" db="EMBL/GenBank/DDBJ databases">
        <authorList>
            <person name="Kraege A."/>
            <person name="Thomma B."/>
        </authorList>
    </citation>
    <scope>NUCLEOTIDE SEQUENCE [LARGE SCALE GENOMIC DNA]</scope>
</reference>
<evidence type="ECO:0000256" key="1">
    <source>
        <dbReference type="SAM" id="MobiDB-lite"/>
    </source>
</evidence>
<name>A0ABP1FHH4_9CHLO</name>
<accession>A0ABP1FHH4</accession>
<evidence type="ECO:0000313" key="2">
    <source>
        <dbReference type="EMBL" id="CAL5218786.1"/>
    </source>
</evidence>
<comment type="caution">
    <text evidence="2">The sequence shown here is derived from an EMBL/GenBank/DDBJ whole genome shotgun (WGS) entry which is preliminary data.</text>
</comment>
<sequence length="213" mass="22675">MITHTDHVARLHLTHKEWSFTPADDPELSELGFGCMAHAAATSSSQETEASHDDWFRRILAQDAARVDALLGLLISMMADAEAKGELISTEEAEQLLQRNMRLTSGGGTAGAAALSTSTWTPWQPSGLSLGSLSQPGPPALMEIAQPGYPPALSPPHTRQSHSQNSSSLFPSSSAPSDAEPVRPSPSCNGDSYHSAESDQSHPSLDEWLPRGP</sequence>
<feature type="compositionally biased region" description="Basic and acidic residues" evidence="1">
    <location>
        <begin position="194"/>
        <end position="213"/>
    </location>
</feature>
<feature type="region of interest" description="Disordered" evidence="1">
    <location>
        <begin position="126"/>
        <end position="213"/>
    </location>
</feature>
<feature type="compositionally biased region" description="Low complexity" evidence="1">
    <location>
        <begin position="161"/>
        <end position="177"/>
    </location>
</feature>
<dbReference type="EMBL" id="CAXHTA020000001">
    <property type="protein sequence ID" value="CAL5218786.1"/>
    <property type="molecule type" value="Genomic_DNA"/>
</dbReference>
<feature type="compositionally biased region" description="Low complexity" evidence="1">
    <location>
        <begin position="126"/>
        <end position="135"/>
    </location>
</feature>
<keyword evidence="3" id="KW-1185">Reference proteome</keyword>
<proteinExistence type="predicted"/>
<organism evidence="2 3">
    <name type="scientific">Coccomyxa viridis</name>
    <dbReference type="NCBI Taxonomy" id="1274662"/>
    <lineage>
        <taxon>Eukaryota</taxon>
        <taxon>Viridiplantae</taxon>
        <taxon>Chlorophyta</taxon>
        <taxon>core chlorophytes</taxon>
        <taxon>Trebouxiophyceae</taxon>
        <taxon>Trebouxiophyceae incertae sedis</taxon>
        <taxon>Coccomyxaceae</taxon>
        <taxon>Coccomyxa</taxon>
    </lineage>
</organism>
<evidence type="ECO:0000313" key="3">
    <source>
        <dbReference type="Proteomes" id="UP001497392"/>
    </source>
</evidence>
<protein>
    <submittedName>
        <fullName evidence="2">G508 protein</fullName>
    </submittedName>
</protein>
<gene>
    <name evidence="2" type="primary">g508</name>
    <name evidence="2" type="ORF">VP750_LOCUS445</name>
</gene>